<protein>
    <submittedName>
        <fullName evidence="1">Uncharacterized protein</fullName>
    </submittedName>
</protein>
<dbReference type="EMBL" id="MU150251">
    <property type="protein sequence ID" value="KAF9464897.1"/>
    <property type="molecule type" value="Genomic_DNA"/>
</dbReference>
<accession>A0A9P5Y7B5</accession>
<organism evidence="1 2">
    <name type="scientific">Collybia nuda</name>
    <dbReference type="NCBI Taxonomy" id="64659"/>
    <lineage>
        <taxon>Eukaryota</taxon>
        <taxon>Fungi</taxon>
        <taxon>Dikarya</taxon>
        <taxon>Basidiomycota</taxon>
        <taxon>Agaricomycotina</taxon>
        <taxon>Agaricomycetes</taxon>
        <taxon>Agaricomycetidae</taxon>
        <taxon>Agaricales</taxon>
        <taxon>Tricholomatineae</taxon>
        <taxon>Clitocybaceae</taxon>
        <taxon>Collybia</taxon>
    </lineage>
</organism>
<sequence>MYIYDEFYAQAVFDLVDKALAMVYSKINKKDYAEAYFILEGLTVFNQLDSSWLACEDEDRIRITNKFYGAAVITVLRAIDKAGYLESTTFPSLEDFLQRAEEWGNDMEIMFGGDKYALFCKTVAKRLFQDKTSAHLALEMARLIEFGKTLPEDQDIEVENRITLLKKLFTQEKWFARAVDTDERDGSPNFVLSCVWKEYKEHLRNAPKKPLIGGPGWDITKWPEETKVEYVLDGGSGDNLVDD</sequence>
<name>A0A9P5Y7B5_9AGAR</name>
<comment type="caution">
    <text evidence="1">The sequence shown here is derived from an EMBL/GenBank/DDBJ whole genome shotgun (WGS) entry which is preliminary data.</text>
</comment>
<proteinExistence type="predicted"/>
<keyword evidence="2" id="KW-1185">Reference proteome</keyword>
<evidence type="ECO:0000313" key="2">
    <source>
        <dbReference type="Proteomes" id="UP000807353"/>
    </source>
</evidence>
<gene>
    <name evidence="1" type="ORF">BDZ94DRAFT_1281792</name>
</gene>
<reference evidence="1" key="1">
    <citation type="submission" date="2020-11" db="EMBL/GenBank/DDBJ databases">
        <authorList>
            <consortium name="DOE Joint Genome Institute"/>
            <person name="Ahrendt S."/>
            <person name="Riley R."/>
            <person name="Andreopoulos W."/>
            <person name="Labutti K."/>
            <person name="Pangilinan J."/>
            <person name="Ruiz-Duenas F.J."/>
            <person name="Barrasa J.M."/>
            <person name="Sanchez-Garcia M."/>
            <person name="Camarero S."/>
            <person name="Miyauchi S."/>
            <person name="Serrano A."/>
            <person name="Linde D."/>
            <person name="Babiker R."/>
            <person name="Drula E."/>
            <person name="Ayuso-Fernandez I."/>
            <person name="Pacheco R."/>
            <person name="Padilla G."/>
            <person name="Ferreira P."/>
            <person name="Barriuso J."/>
            <person name="Kellner H."/>
            <person name="Castanera R."/>
            <person name="Alfaro M."/>
            <person name="Ramirez L."/>
            <person name="Pisabarro A.G."/>
            <person name="Kuo A."/>
            <person name="Tritt A."/>
            <person name="Lipzen A."/>
            <person name="He G."/>
            <person name="Yan M."/>
            <person name="Ng V."/>
            <person name="Cullen D."/>
            <person name="Martin F."/>
            <person name="Rosso M.-N."/>
            <person name="Henrissat B."/>
            <person name="Hibbett D."/>
            <person name="Martinez A.T."/>
            <person name="Grigoriev I.V."/>
        </authorList>
    </citation>
    <scope>NUCLEOTIDE SEQUENCE</scope>
    <source>
        <strain evidence="1">CBS 247.69</strain>
    </source>
</reference>
<dbReference type="Proteomes" id="UP000807353">
    <property type="component" value="Unassembled WGS sequence"/>
</dbReference>
<evidence type="ECO:0000313" key="1">
    <source>
        <dbReference type="EMBL" id="KAF9464897.1"/>
    </source>
</evidence>
<dbReference type="OrthoDB" id="10037289at2759"/>
<dbReference type="AlphaFoldDB" id="A0A9P5Y7B5"/>